<proteinExistence type="inferred from homology"/>
<evidence type="ECO:0000256" key="3">
    <source>
        <dbReference type="ARBA" id="ARBA00023128"/>
    </source>
</evidence>
<gene>
    <name evidence="5" type="ORF">TPAB3V08_LOCUS9457</name>
</gene>
<comment type="similarity">
    <text evidence="2">Belongs to the complex I LYR family.</text>
</comment>
<organism evidence="5 6">
    <name type="scientific">Timema podura</name>
    <name type="common">Walking stick</name>
    <dbReference type="NCBI Taxonomy" id="61482"/>
    <lineage>
        <taxon>Eukaryota</taxon>
        <taxon>Metazoa</taxon>
        <taxon>Ecdysozoa</taxon>
        <taxon>Arthropoda</taxon>
        <taxon>Hexapoda</taxon>
        <taxon>Insecta</taxon>
        <taxon>Pterygota</taxon>
        <taxon>Neoptera</taxon>
        <taxon>Polyneoptera</taxon>
        <taxon>Phasmatodea</taxon>
        <taxon>Timematodea</taxon>
        <taxon>Timematoidea</taxon>
        <taxon>Timematidae</taxon>
        <taxon>Timema</taxon>
    </lineage>
</organism>
<sequence>MDMFDLSAARTKINEEYRQNKHVTELSSIEELVKFAQSVEEELKSSVIQAREVKPGTYELRINPETRKLDNIPGSLCK</sequence>
<dbReference type="PANTHER" id="PTHR46749">
    <property type="entry name" value="COMPLEX III ASSEMBLY FACTOR LYRM7"/>
    <property type="match status" value="1"/>
</dbReference>
<name>A0ABN7P5T3_TIMPD</name>
<comment type="subcellular location">
    <subcellularLocation>
        <location evidence="1">Mitochondrion matrix</location>
    </subcellularLocation>
</comment>
<dbReference type="CDD" id="cd20267">
    <property type="entry name" value="Complex1_LYR_LYRM7"/>
    <property type="match status" value="1"/>
</dbReference>
<dbReference type="InterPro" id="IPR050435">
    <property type="entry name" value="MZM1/LYRM7"/>
</dbReference>
<keyword evidence="3" id="KW-0496">Mitochondrion</keyword>
<dbReference type="EMBL" id="CAJPIN010020695">
    <property type="protein sequence ID" value="CAG2062506.1"/>
    <property type="molecule type" value="Genomic_DNA"/>
</dbReference>
<evidence type="ECO:0000313" key="6">
    <source>
        <dbReference type="Proteomes" id="UP001153148"/>
    </source>
</evidence>
<accession>A0ABN7P5T3</accession>
<keyword evidence="4" id="KW-0143">Chaperone</keyword>
<evidence type="ECO:0000313" key="5">
    <source>
        <dbReference type="EMBL" id="CAG2062506.1"/>
    </source>
</evidence>
<keyword evidence="6" id="KW-1185">Reference proteome</keyword>
<evidence type="ECO:0000256" key="1">
    <source>
        <dbReference type="ARBA" id="ARBA00004305"/>
    </source>
</evidence>
<dbReference type="PANTHER" id="PTHR46749:SF1">
    <property type="entry name" value="COMPLEX III ASSEMBLY FACTOR LYRM7"/>
    <property type="match status" value="1"/>
</dbReference>
<comment type="caution">
    <text evidence="5">The sequence shown here is derived from an EMBL/GenBank/DDBJ whole genome shotgun (WGS) entry which is preliminary data.</text>
</comment>
<dbReference type="InterPro" id="IPR045298">
    <property type="entry name" value="Complex1_LYR_LYRM7"/>
</dbReference>
<reference evidence="5" key="1">
    <citation type="submission" date="2021-03" db="EMBL/GenBank/DDBJ databases">
        <authorList>
            <person name="Tran Van P."/>
        </authorList>
    </citation>
    <scope>NUCLEOTIDE SEQUENCE</scope>
</reference>
<protein>
    <submittedName>
        <fullName evidence="5">Uncharacterized protein</fullName>
    </submittedName>
</protein>
<evidence type="ECO:0000256" key="4">
    <source>
        <dbReference type="ARBA" id="ARBA00023186"/>
    </source>
</evidence>
<evidence type="ECO:0000256" key="2">
    <source>
        <dbReference type="ARBA" id="ARBA00009508"/>
    </source>
</evidence>
<dbReference type="Proteomes" id="UP001153148">
    <property type="component" value="Unassembled WGS sequence"/>
</dbReference>